<dbReference type="Pfam" id="PF13489">
    <property type="entry name" value="Methyltransf_23"/>
    <property type="match status" value="1"/>
</dbReference>
<dbReference type="EMBL" id="CP046566">
    <property type="protein sequence ID" value="QGW29698.1"/>
    <property type="molecule type" value="Genomic_DNA"/>
</dbReference>
<sequence>MQPYIHHQLEHDLRYPTIMVPIILELLNPKSVIDVGCGPGNFLKVFQDLGIDDVFGVDGSWVQEDTLYVDKQNFNAIDLTAGFDVKRKFDIALCLEVAEHLPEKSANALVSSLCQHTDMIVFSAAVPLQGGQNHINEQPFSYWREKFEHLGYHWIDCFRPLLWEIPELAWWYKQNTFLIAKNPTQLNLKRLNDNLSNAVQIHPDLFQERDTRLNSQLSHYRELYDAVLEGKFQTSTYLKCIRKHIMRKLKLIK</sequence>
<keyword evidence="2" id="KW-1185">Reference proteome</keyword>
<organism evidence="1 2">
    <name type="scientific">Phnomibacter ginsenosidimutans</name>
    <dbReference type="NCBI Taxonomy" id="2676868"/>
    <lineage>
        <taxon>Bacteria</taxon>
        <taxon>Pseudomonadati</taxon>
        <taxon>Bacteroidota</taxon>
        <taxon>Chitinophagia</taxon>
        <taxon>Chitinophagales</taxon>
        <taxon>Chitinophagaceae</taxon>
        <taxon>Phnomibacter</taxon>
    </lineage>
</organism>
<dbReference type="SUPFAM" id="SSF53335">
    <property type="entry name" value="S-adenosyl-L-methionine-dependent methyltransferases"/>
    <property type="match status" value="1"/>
</dbReference>
<gene>
    <name evidence="1" type="ORF">GLV81_17670</name>
</gene>
<dbReference type="KEGG" id="fls:GLV81_17670"/>
<protein>
    <submittedName>
        <fullName evidence="1">Methyltransferase domain-containing protein</fullName>
    </submittedName>
</protein>
<accession>A0A6I6GPV1</accession>
<evidence type="ECO:0000313" key="2">
    <source>
        <dbReference type="Proteomes" id="UP000426027"/>
    </source>
</evidence>
<dbReference type="Gene3D" id="3.40.50.150">
    <property type="entry name" value="Vaccinia Virus protein VP39"/>
    <property type="match status" value="1"/>
</dbReference>
<proteinExistence type="predicted"/>
<dbReference type="InterPro" id="IPR029063">
    <property type="entry name" value="SAM-dependent_MTases_sf"/>
</dbReference>
<keyword evidence="1" id="KW-0808">Transferase</keyword>
<dbReference type="GO" id="GO:0032259">
    <property type="term" value="P:methylation"/>
    <property type="evidence" value="ECO:0007669"/>
    <property type="project" value="UniProtKB-KW"/>
</dbReference>
<name>A0A6I6GPV1_9BACT</name>
<dbReference type="CDD" id="cd02440">
    <property type="entry name" value="AdoMet_MTases"/>
    <property type="match status" value="1"/>
</dbReference>
<dbReference type="Proteomes" id="UP000426027">
    <property type="component" value="Chromosome"/>
</dbReference>
<evidence type="ECO:0000313" key="1">
    <source>
        <dbReference type="EMBL" id="QGW29698.1"/>
    </source>
</evidence>
<dbReference type="AlphaFoldDB" id="A0A6I6GPV1"/>
<keyword evidence="1" id="KW-0489">Methyltransferase</keyword>
<reference evidence="1 2" key="1">
    <citation type="submission" date="2019-11" db="EMBL/GenBank/DDBJ databases">
        <authorList>
            <person name="Im W.T."/>
        </authorList>
    </citation>
    <scope>NUCLEOTIDE SEQUENCE [LARGE SCALE GENOMIC DNA]</scope>
    <source>
        <strain evidence="1 2">SB-02</strain>
    </source>
</reference>
<dbReference type="GO" id="GO:0008168">
    <property type="term" value="F:methyltransferase activity"/>
    <property type="evidence" value="ECO:0007669"/>
    <property type="project" value="UniProtKB-KW"/>
</dbReference>